<feature type="non-terminal residue" evidence="1">
    <location>
        <position position="1"/>
    </location>
</feature>
<gene>
    <name evidence="1" type="ORF">SCALOS_LOCUS4099</name>
</gene>
<dbReference type="Proteomes" id="UP000789860">
    <property type="component" value="Unassembled WGS sequence"/>
</dbReference>
<evidence type="ECO:0000313" key="2">
    <source>
        <dbReference type="Proteomes" id="UP000789860"/>
    </source>
</evidence>
<proteinExistence type="predicted"/>
<sequence>NLTPIEQYPLSIPIVPNQYTMEDQIIDNTSHDTTIYEGKEDYYYDDDYDTSDASYRDFNKFISEFYQVEAQDPIPEKIGSIIESWFSEKLTYNGEIGESIPILQESPRILAEGIMIKLRKCDEIIMEPHYKNFYEQVLVTVEHATYKEENCDVPRCYGNESDNQRQNFRSFNTRMITTSSADGQMFCLLEKCGK</sequence>
<keyword evidence="2" id="KW-1185">Reference proteome</keyword>
<dbReference type="EMBL" id="CAJVPM010005244">
    <property type="protein sequence ID" value="CAG8521794.1"/>
    <property type="molecule type" value="Genomic_DNA"/>
</dbReference>
<reference evidence="1" key="1">
    <citation type="submission" date="2021-06" db="EMBL/GenBank/DDBJ databases">
        <authorList>
            <person name="Kallberg Y."/>
            <person name="Tangrot J."/>
            <person name="Rosling A."/>
        </authorList>
    </citation>
    <scope>NUCLEOTIDE SEQUENCE</scope>
    <source>
        <strain evidence="1">AU212A</strain>
    </source>
</reference>
<comment type="caution">
    <text evidence="1">The sequence shown here is derived from an EMBL/GenBank/DDBJ whole genome shotgun (WGS) entry which is preliminary data.</text>
</comment>
<name>A0ACA9LD38_9GLOM</name>
<evidence type="ECO:0000313" key="1">
    <source>
        <dbReference type="EMBL" id="CAG8521794.1"/>
    </source>
</evidence>
<organism evidence="1 2">
    <name type="scientific">Scutellospora calospora</name>
    <dbReference type="NCBI Taxonomy" id="85575"/>
    <lineage>
        <taxon>Eukaryota</taxon>
        <taxon>Fungi</taxon>
        <taxon>Fungi incertae sedis</taxon>
        <taxon>Mucoromycota</taxon>
        <taxon>Glomeromycotina</taxon>
        <taxon>Glomeromycetes</taxon>
        <taxon>Diversisporales</taxon>
        <taxon>Gigasporaceae</taxon>
        <taxon>Scutellospora</taxon>
    </lineage>
</organism>
<accession>A0ACA9LD38</accession>
<protein>
    <submittedName>
        <fullName evidence="1">9800_t:CDS:1</fullName>
    </submittedName>
</protein>